<evidence type="ECO:0000313" key="3">
    <source>
        <dbReference type="Proteomes" id="UP000319746"/>
    </source>
</evidence>
<proteinExistence type="predicted"/>
<protein>
    <submittedName>
        <fullName evidence="2">Uncharacterized protein</fullName>
    </submittedName>
</protein>
<feature type="transmembrane region" description="Helical" evidence="1">
    <location>
        <begin position="88"/>
        <end position="112"/>
    </location>
</feature>
<feature type="transmembrane region" description="Helical" evidence="1">
    <location>
        <begin position="12"/>
        <end position="36"/>
    </location>
</feature>
<comment type="caution">
    <text evidence="2">The sequence shown here is derived from an EMBL/GenBank/DDBJ whole genome shotgun (WGS) entry which is preliminary data.</text>
</comment>
<dbReference type="AlphaFoldDB" id="A0A543ANC9"/>
<keyword evidence="1" id="KW-0812">Transmembrane</keyword>
<keyword evidence="1" id="KW-1133">Transmembrane helix</keyword>
<feature type="transmembrane region" description="Helical" evidence="1">
    <location>
        <begin position="57"/>
        <end position="82"/>
    </location>
</feature>
<keyword evidence="1" id="KW-0472">Membrane</keyword>
<dbReference type="Proteomes" id="UP000319746">
    <property type="component" value="Unassembled WGS sequence"/>
</dbReference>
<accession>A0A543ANC9</accession>
<organism evidence="2 3">
    <name type="scientific">Enteractinococcus coprophilus</name>
    <dbReference type="NCBI Taxonomy" id="1027633"/>
    <lineage>
        <taxon>Bacteria</taxon>
        <taxon>Bacillati</taxon>
        <taxon>Actinomycetota</taxon>
        <taxon>Actinomycetes</taxon>
        <taxon>Micrococcales</taxon>
        <taxon>Micrococcaceae</taxon>
    </lineage>
</organism>
<keyword evidence="3" id="KW-1185">Reference proteome</keyword>
<dbReference type="EMBL" id="VFOU01000001">
    <property type="protein sequence ID" value="TQL74068.1"/>
    <property type="molecule type" value="Genomic_DNA"/>
</dbReference>
<dbReference type="OrthoDB" id="5144610at2"/>
<sequence length="141" mass="15756">MFDGEEIFVSTATTLVLLCLYLLLTNLTAPLIYFSLKPHKPRTFSQRLADQSTYQSIIVPAFGALVTGLLVSLSASFFYTGISNDLNWQLVVGSWLFFFAAMTFLLTAVYILRIQPLKKSHPIPARDSATLGRRCFPTTLI</sequence>
<name>A0A543ANC9_9MICC</name>
<gene>
    <name evidence="2" type="ORF">FB556_0519</name>
</gene>
<dbReference type="RefSeq" id="WP_141864450.1">
    <property type="nucleotide sequence ID" value="NZ_BAABAN010000016.1"/>
</dbReference>
<evidence type="ECO:0000313" key="2">
    <source>
        <dbReference type="EMBL" id="TQL74068.1"/>
    </source>
</evidence>
<evidence type="ECO:0000256" key="1">
    <source>
        <dbReference type="SAM" id="Phobius"/>
    </source>
</evidence>
<reference evidence="2 3" key="1">
    <citation type="submission" date="2019-06" db="EMBL/GenBank/DDBJ databases">
        <title>Sequencing the genomes of 1000 actinobacteria strains.</title>
        <authorList>
            <person name="Klenk H.-P."/>
        </authorList>
    </citation>
    <scope>NUCLEOTIDE SEQUENCE [LARGE SCALE GENOMIC DNA]</scope>
    <source>
        <strain evidence="2 3">DSM 24083</strain>
    </source>
</reference>